<gene>
    <name evidence="5" type="ORF">EQ811_10175</name>
    <name evidence="4" type="ORF">HHM13_02680</name>
    <name evidence="3" type="ORF">HHM24_03125</name>
</gene>
<evidence type="ECO:0000313" key="4">
    <source>
        <dbReference type="EMBL" id="NMK97008.1"/>
    </source>
</evidence>
<dbReference type="EMBL" id="SCHC01000003">
    <property type="protein sequence ID" value="TBW76194.1"/>
    <property type="molecule type" value="Genomic_DNA"/>
</dbReference>
<dbReference type="AlphaFoldDB" id="A0A0U1EIC0"/>
<accession>A0A0U1EIC0</accession>
<evidence type="ECO:0000313" key="3">
    <source>
        <dbReference type="EMBL" id="NMK53745.1"/>
    </source>
</evidence>
<proteinExistence type="predicted"/>
<dbReference type="EMBL" id="JABBMI010000034">
    <property type="protein sequence ID" value="NMK53745.1"/>
    <property type="molecule type" value="Genomic_DNA"/>
</dbReference>
<keyword evidence="2" id="KW-1133">Transmembrane helix</keyword>
<evidence type="ECO:0000313" key="5">
    <source>
        <dbReference type="EMBL" id="TBW76194.1"/>
    </source>
</evidence>
<protein>
    <submittedName>
        <fullName evidence="5">Uncharacterized protein</fullName>
    </submittedName>
</protein>
<dbReference type="Proteomes" id="UP000538955">
    <property type="component" value="Unassembled WGS sequence"/>
</dbReference>
<dbReference type="eggNOG" id="ENOG50305GF">
    <property type="taxonomic scope" value="Bacteria"/>
</dbReference>
<comment type="caution">
    <text evidence="5">The sequence shown here is derived from an EMBL/GenBank/DDBJ whole genome shotgun (WGS) entry which is preliminary data.</text>
</comment>
<evidence type="ECO:0000256" key="2">
    <source>
        <dbReference type="SAM" id="Phobius"/>
    </source>
</evidence>
<evidence type="ECO:0000256" key="1">
    <source>
        <dbReference type="SAM" id="MobiDB-lite"/>
    </source>
</evidence>
<feature type="region of interest" description="Disordered" evidence="1">
    <location>
        <begin position="41"/>
        <end position="70"/>
    </location>
</feature>
<dbReference type="EMBL" id="JABBLX010000003">
    <property type="protein sequence ID" value="NMK97008.1"/>
    <property type="molecule type" value="Genomic_DNA"/>
</dbReference>
<keyword evidence="2" id="KW-0472">Membrane</keyword>
<feature type="transmembrane region" description="Helical" evidence="2">
    <location>
        <begin position="6"/>
        <end position="25"/>
    </location>
</feature>
<organism evidence="5 6">
    <name type="scientific">Staphylococcus capitis</name>
    <dbReference type="NCBI Taxonomy" id="29388"/>
    <lineage>
        <taxon>Bacteria</taxon>
        <taxon>Bacillati</taxon>
        <taxon>Bacillota</taxon>
        <taxon>Bacilli</taxon>
        <taxon>Bacillales</taxon>
        <taxon>Staphylococcaceae</taxon>
        <taxon>Staphylococcus</taxon>
    </lineage>
</organism>
<evidence type="ECO:0000313" key="6">
    <source>
        <dbReference type="Proteomes" id="UP000291949"/>
    </source>
</evidence>
<reference evidence="5 6" key="1">
    <citation type="journal article" date="2019" name="Sci. Transl. Med.">
        <title>Quorum sensing between bacterial species on the skin protects against epidermal injury in atopic dermatitis.</title>
        <authorList>
            <person name="Williams M.R."/>
        </authorList>
    </citation>
    <scope>NUCLEOTIDE SEQUENCE [LARGE SCALE GENOMIC DNA]</scope>
    <source>
        <strain evidence="5 6">H8</strain>
    </source>
</reference>
<sequence length="70" mass="8288">MGYILLWIFAIYGMIRFVFGIGKGITSFVKGMFLGAIDGYKHPEKYPNHLSKEEQRRQRHREERARQKDA</sequence>
<keyword evidence="2" id="KW-0812">Transmembrane</keyword>
<dbReference type="RefSeq" id="WP_002454270.1">
    <property type="nucleotide sequence ID" value="NZ_AP014956.1"/>
</dbReference>
<evidence type="ECO:0000313" key="7">
    <source>
        <dbReference type="Proteomes" id="UP000538955"/>
    </source>
</evidence>
<dbReference type="Proteomes" id="UP000291949">
    <property type="component" value="Unassembled WGS sequence"/>
</dbReference>
<dbReference type="Proteomes" id="UP000550736">
    <property type="component" value="Unassembled WGS sequence"/>
</dbReference>
<evidence type="ECO:0000313" key="8">
    <source>
        <dbReference type="Proteomes" id="UP000550736"/>
    </source>
</evidence>
<reference evidence="7 8" key="2">
    <citation type="submission" date="2020-04" db="EMBL/GenBank/DDBJ databases">
        <title>The Epidemiology and Molecular Characteristics of Linezolid-Resistant Staphylococcus capitis in Huashan Hospital, Shanghai.</title>
        <authorList>
            <person name="Ding L."/>
            <person name="Li P."/>
            <person name="Yang Y."/>
            <person name="Lin D."/>
            <person name="Xu X."/>
        </authorList>
    </citation>
    <scope>NUCLEOTIDE SEQUENCE [LARGE SCALE GENOMIC DNA]</scope>
    <source>
        <strain evidence="4 8">12-86</strain>
        <strain evidence="3 7">17-84</strain>
    </source>
</reference>
<name>A0A0U1EIC0_STACP</name>
<keyword evidence="7" id="KW-1185">Reference proteome</keyword>